<keyword evidence="1" id="KW-0732">Signal</keyword>
<feature type="chain" id="PRO_5021962020" evidence="1">
    <location>
        <begin position="30"/>
        <end position="478"/>
    </location>
</feature>
<proteinExistence type="predicted"/>
<organism evidence="2 3">
    <name type="scientific">Eiseniibacteriota bacterium</name>
    <dbReference type="NCBI Taxonomy" id="2212470"/>
    <lineage>
        <taxon>Bacteria</taxon>
        <taxon>Candidatus Eiseniibacteriota</taxon>
    </lineage>
</organism>
<evidence type="ECO:0000313" key="2">
    <source>
        <dbReference type="EMBL" id="TMQ46957.1"/>
    </source>
</evidence>
<evidence type="ECO:0000313" key="3">
    <source>
        <dbReference type="Proteomes" id="UP000316292"/>
    </source>
</evidence>
<comment type="caution">
    <text evidence="2">The sequence shown here is derived from an EMBL/GenBank/DDBJ whole genome shotgun (WGS) entry which is preliminary data.</text>
</comment>
<gene>
    <name evidence="2" type="ORF">E6K71_11265</name>
</gene>
<evidence type="ECO:0000256" key="1">
    <source>
        <dbReference type="SAM" id="SignalP"/>
    </source>
</evidence>
<reference evidence="2 3" key="1">
    <citation type="journal article" date="2019" name="Nat. Microbiol.">
        <title>Mediterranean grassland soil C-N compound turnover is dependent on rainfall and depth, and is mediated by genomically divergent microorganisms.</title>
        <authorList>
            <person name="Diamond S."/>
            <person name="Andeer P.F."/>
            <person name="Li Z."/>
            <person name="Crits-Christoph A."/>
            <person name="Burstein D."/>
            <person name="Anantharaman K."/>
            <person name="Lane K.R."/>
            <person name="Thomas B.C."/>
            <person name="Pan C."/>
            <person name="Northen T.R."/>
            <person name="Banfield J.F."/>
        </authorList>
    </citation>
    <scope>NUCLEOTIDE SEQUENCE [LARGE SCALE GENOMIC DNA]</scope>
    <source>
        <strain evidence="2">WS_1</strain>
    </source>
</reference>
<dbReference type="EMBL" id="VBOR01000136">
    <property type="protein sequence ID" value="TMQ46957.1"/>
    <property type="molecule type" value="Genomic_DNA"/>
</dbReference>
<dbReference type="Proteomes" id="UP000316292">
    <property type="component" value="Unassembled WGS sequence"/>
</dbReference>
<feature type="signal peptide" evidence="1">
    <location>
        <begin position="1"/>
        <end position="29"/>
    </location>
</feature>
<sequence>MLRPLFHAAVATGVLSASWIMAPPVEAFAAPPVEAFADPDGAPDSLEWLPAPEEDTEIPEGLLEEQAAGRSGILIRSGLKRGRLTIRRVALSGERSGFRTELGLLADGKRIRPGLTHGRGSLLAAGGRVSVTRAPPLFAEAIGIERAGRRVAAPRPGGLTANPSLGASAGAMDGGAIVLRGAASVWSFAGIRAENRERLLALGLGVARNRTRFSAALGASEKGARLGSVTILRRVRGRSVSAEGLASNRGRGILAEAAARGGDMILSARWKYRSWTQRRFAAELSAETRGRDVRARLTCRSWSEDAARDDGVLELETSVGRVMLRRAPVRLRLGASGLGKDGDPAARREAYGILDATLAQDRGRSLGIHVVRRGTSGFGSRAGSTTVGTRLDIRGRRVGEHSLLVESTRLRSGAVAWGVELTPSGVTTLRQRSEPGLWVAARGGFGAGRWRLGYALGSSEDAGGPRPWSGTVWLRLWR</sequence>
<accession>A0A538S6E5</accession>
<name>A0A538S6E5_UNCEI</name>
<protein>
    <submittedName>
        <fullName evidence="2">Uncharacterized protein</fullName>
    </submittedName>
</protein>
<dbReference type="AlphaFoldDB" id="A0A538S6E5"/>